<keyword evidence="2" id="KW-1185">Reference proteome</keyword>
<reference evidence="1" key="1">
    <citation type="submission" date="2021-02" db="EMBL/GenBank/DDBJ databases">
        <authorList>
            <consortium name="DOE Joint Genome Institute"/>
            <person name="Ahrendt S."/>
            <person name="Looney B.P."/>
            <person name="Miyauchi S."/>
            <person name="Morin E."/>
            <person name="Drula E."/>
            <person name="Courty P.E."/>
            <person name="Chicoki N."/>
            <person name="Fauchery L."/>
            <person name="Kohler A."/>
            <person name="Kuo A."/>
            <person name="Labutti K."/>
            <person name="Pangilinan J."/>
            <person name="Lipzen A."/>
            <person name="Riley R."/>
            <person name="Andreopoulos W."/>
            <person name="He G."/>
            <person name="Johnson J."/>
            <person name="Barry K.W."/>
            <person name="Grigoriev I.V."/>
            <person name="Nagy L."/>
            <person name="Hibbett D."/>
            <person name="Henrissat B."/>
            <person name="Matheny P.B."/>
            <person name="Labbe J."/>
            <person name="Martin F."/>
        </authorList>
    </citation>
    <scope>NUCLEOTIDE SEQUENCE</scope>
    <source>
        <strain evidence="1">FP105234-sp</strain>
    </source>
</reference>
<comment type="caution">
    <text evidence="1">The sequence shown here is derived from an EMBL/GenBank/DDBJ whole genome shotgun (WGS) entry which is preliminary data.</text>
</comment>
<proteinExistence type="predicted"/>
<evidence type="ECO:0000313" key="2">
    <source>
        <dbReference type="Proteomes" id="UP000814033"/>
    </source>
</evidence>
<dbReference type="EMBL" id="MU275863">
    <property type="protein sequence ID" value="KAI0050309.1"/>
    <property type="molecule type" value="Genomic_DNA"/>
</dbReference>
<protein>
    <submittedName>
        <fullName evidence="1">Uncharacterized protein</fullName>
    </submittedName>
</protein>
<sequence>MENETRNGSAWPRAEDVCFSAQNGPDTVADAPCTQSAIPPTSVPPQGKRHDDSPPRSARRCASMRMLVFRRAIAPRQTQTCMRSLQGALPTARTALFTENTMPYFPVEIGVGQRERSRVPSAISSRPPTSWSDSERIPGPRSDCAVAVGEPAEISEWPAPR</sequence>
<accession>A0ACB8S1Z5</accession>
<evidence type="ECO:0000313" key="1">
    <source>
        <dbReference type="EMBL" id="KAI0050309.1"/>
    </source>
</evidence>
<reference evidence="1" key="2">
    <citation type="journal article" date="2022" name="New Phytol.">
        <title>Evolutionary transition to the ectomycorrhizal habit in the genomes of a hyperdiverse lineage of mushroom-forming fungi.</title>
        <authorList>
            <person name="Looney B."/>
            <person name="Miyauchi S."/>
            <person name="Morin E."/>
            <person name="Drula E."/>
            <person name="Courty P.E."/>
            <person name="Kohler A."/>
            <person name="Kuo A."/>
            <person name="LaButti K."/>
            <person name="Pangilinan J."/>
            <person name="Lipzen A."/>
            <person name="Riley R."/>
            <person name="Andreopoulos W."/>
            <person name="He G."/>
            <person name="Johnson J."/>
            <person name="Nolan M."/>
            <person name="Tritt A."/>
            <person name="Barry K.W."/>
            <person name="Grigoriev I.V."/>
            <person name="Nagy L.G."/>
            <person name="Hibbett D."/>
            <person name="Henrissat B."/>
            <person name="Matheny P.B."/>
            <person name="Labbe J."/>
            <person name="Martin F.M."/>
        </authorList>
    </citation>
    <scope>NUCLEOTIDE SEQUENCE</scope>
    <source>
        <strain evidence="1">FP105234-sp</strain>
    </source>
</reference>
<organism evidence="1 2">
    <name type="scientific">Auriscalpium vulgare</name>
    <dbReference type="NCBI Taxonomy" id="40419"/>
    <lineage>
        <taxon>Eukaryota</taxon>
        <taxon>Fungi</taxon>
        <taxon>Dikarya</taxon>
        <taxon>Basidiomycota</taxon>
        <taxon>Agaricomycotina</taxon>
        <taxon>Agaricomycetes</taxon>
        <taxon>Russulales</taxon>
        <taxon>Auriscalpiaceae</taxon>
        <taxon>Auriscalpium</taxon>
    </lineage>
</organism>
<gene>
    <name evidence="1" type="ORF">FA95DRAFT_645209</name>
</gene>
<dbReference type="Proteomes" id="UP000814033">
    <property type="component" value="Unassembled WGS sequence"/>
</dbReference>
<name>A0ACB8S1Z5_9AGAM</name>